<keyword evidence="3" id="KW-1185">Reference proteome</keyword>
<organism evidence="2 4">
    <name type="scientific">Arcobacter ellisii</name>
    <dbReference type="NCBI Taxonomy" id="913109"/>
    <lineage>
        <taxon>Bacteria</taxon>
        <taxon>Pseudomonadati</taxon>
        <taxon>Campylobacterota</taxon>
        <taxon>Epsilonproteobacteria</taxon>
        <taxon>Campylobacterales</taxon>
        <taxon>Arcobacteraceae</taxon>
        <taxon>Arcobacter</taxon>
    </lineage>
</organism>
<dbReference type="EMBL" id="CP032097">
    <property type="protein sequence ID" value="AXX93910.1"/>
    <property type="molecule type" value="Genomic_DNA"/>
</dbReference>
<evidence type="ECO:0000313" key="2">
    <source>
        <dbReference type="EMBL" id="RXI33104.1"/>
    </source>
</evidence>
<accession>A0A347U4Y2</accession>
<dbReference type="KEGG" id="aell:AELL_0205"/>
<evidence type="ECO:0000313" key="4">
    <source>
        <dbReference type="Proteomes" id="UP000290588"/>
    </source>
</evidence>
<gene>
    <name evidence="1" type="ORF">AELL_0205</name>
    <name evidence="2" type="ORF">CP962_01460</name>
</gene>
<dbReference type="Proteomes" id="UP000290588">
    <property type="component" value="Unassembled WGS sequence"/>
</dbReference>
<evidence type="ECO:0000313" key="3">
    <source>
        <dbReference type="Proteomes" id="UP000262582"/>
    </source>
</evidence>
<dbReference type="Gene3D" id="3.40.50.10610">
    <property type="entry name" value="ABC-type transport auxiliary lipoprotein component"/>
    <property type="match status" value="1"/>
</dbReference>
<dbReference type="EMBL" id="NXIG01000001">
    <property type="protein sequence ID" value="RXI33104.1"/>
    <property type="molecule type" value="Genomic_DNA"/>
</dbReference>
<dbReference type="PROSITE" id="PS51257">
    <property type="entry name" value="PROKAR_LIPOPROTEIN"/>
    <property type="match status" value="1"/>
</dbReference>
<dbReference type="RefSeq" id="WP_118916161.1">
    <property type="nucleotide sequence ID" value="NZ_CP032097.1"/>
</dbReference>
<dbReference type="AlphaFoldDB" id="A0A347U4Y2"/>
<dbReference type="SUPFAM" id="SSF159594">
    <property type="entry name" value="XCC0632-like"/>
    <property type="match status" value="1"/>
</dbReference>
<protein>
    <submittedName>
        <fullName evidence="1">Lipid asymmetry ABC transporter MlaABCDEF component MlaB</fullName>
    </submittedName>
</protein>
<reference evidence="2 4" key="1">
    <citation type="submission" date="2017-09" db="EMBL/GenBank/DDBJ databases">
        <title>Genomics of the genus Arcobacter.</title>
        <authorList>
            <person name="Perez-Cataluna A."/>
            <person name="Figueras M.J."/>
            <person name="Salas-Masso N."/>
        </authorList>
    </citation>
    <scope>NUCLEOTIDE SEQUENCE [LARGE SCALE GENOMIC DNA]</scope>
    <source>
        <strain evidence="2 4">CECT 7837</strain>
    </source>
</reference>
<name>A0A347U4Y2_9BACT</name>
<sequence length="195" mass="23046">MIKQTNKILLFIFLIIFTGCDLKQNSIEINHYSIDFKSKEIIKKTKLESIFIEEPNVNKSFNLTSIFYNTKPYLFEEYAKNRWINVPSNMIYNQLLDSFSSSKLFTNVISKDSKLEHKYNLKTDIIKLYHAFENDKSYAILKIKFDLIEDKKVIKSYSYDKKVLCKTNDAYGFVEALNKSFEEVVNDLLYNFSLI</sequence>
<proteinExistence type="predicted"/>
<dbReference type="OrthoDB" id="5346249at2"/>
<dbReference type="Proteomes" id="UP000262582">
    <property type="component" value="Chromosome"/>
</dbReference>
<reference evidence="1 3" key="2">
    <citation type="submission" date="2018-08" db="EMBL/GenBank/DDBJ databases">
        <title>Complete genome of the Arcobacter ellisii type strain LMG 26155.</title>
        <authorList>
            <person name="Miller W.G."/>
            <person name="Yee E."/>
            <person name="Bono J.L."/>
        </authorList>
    </citation>
    <scope>NUCLEOTIDE SEQUENCE [LARGE SCALE GENOMIC DNA]</scope>
    <source>
        <strain evidence="1 3">LMG 26155</strain>
    </source>
</reference>
<evidence type="ECO:0000313" key="1">
    <source>
        <dbReference type="EMBL" id="AXX93910.1"/>
    </source>
</evidence>